<dbReference type="Pfam" id="PF02878">
    <property type="entry name" value="PGM_PMM_I"/>
    <property type="match status" value="1"/>
</dbReference>
<keyword evidence="5" id="KW-0460">Magnesium</keyword>
<name>A0A927CZH6_9RHOB</name>
<keyword evidence="3" id="KW-0597">Phosphoprotein</keyword>
<dbReference type="InterPro" id="IPR005843">
    <property type="entry name" value="A-D-PHexomutase_C"/>
</dbReference>
<dbReference type="GO" id="GO:0005975">
    <property type="term" value="P:carbohydrate metabolic process"/>
    <property type="evidence" value="ECO:0007669"/>
    <property type="project" value="InterPro"/>
</dbReference>
<reference evidence="11" key="1">
    <citation type="submission" date="2020-08" db="EMBL/GenBank/DDBJ databases">
        <title>Sulfitobacter aestuariivivens sp. nov., isolated from a tidal flat.</title>
        <authorList>
            <person name="Park S."/>
            <person name="Yoon J.-H."/>
        </authorList>
    </citation>
    <scope>NUCLEOTIDE SEQUENCE</scope>
    <source>
        <strain evidence="11">TSTF-M16</strain>
    </source>
</reference>
<dbReference type="InterPro" id="IPR036900">
    <property type="entry name" value="A-D-PHexomutase_C_sf"/>
</dbReference>
<comment type="caution">
    <text evidence="11">The sequence shown here is derived from an EMBL/GenBank/DDBJ whole genome shotgun (WGS) entry which is preliminary data.</text>
</comment>
<feature type="domain" description="Alpha-D-phosphohexomutase alpha/beta/alpha" evidence="10">
    <location>
        <begin position="277"/>
        <end position="389"/>
    </location>
</feature>
<accession>A0A927CZH6</accession>
<evidence type="ECO:0000259" key="10">
    <source>
        <dbReference type="Pfam" id="PF02880"/>
    </source>
</evidence>
<evidence type="ECO:0000256" key="5">
    <source>
        <dbReference type="ARBA" id="ARBA00022842"/>
    </source>
</evidence>
<feature type="domain" description="Alpha-D-phosphohexomutase C-terminal" evidence="7">
    <location>
        <begin position="425"/>
        <end position="478"/>
    </location>
</feature>
<sequence length="494" mass="53940">MKKANTTVTPNTWGFLRDPMIAPTGFREYDARWQYPEGINLPGMTALGLGLGTQMQQRGIRPEIAVGNDYRDYSLSIKNALMLGLMQAGIHVKDIGPALSPMAYFSQFHLDAPAVAMVTASHNPNGWTGVKMGFERPLTHGPEEMAELRDIVLNGAFKPQPGGAYTFVDNVVDAYLDDLVGDFTMTRPLKVVCATGNGTASHFAPRLFERLGADVVESHTTLDYTFPHYNPNPEAMEMLHDMSAAVVASGADLALGFDGDGDRCGVVDDEGHEIFADKVGVILARDLAKQHPGATFVADVKSTGLFASDPELQRHGIKADYWKTGHSHMKRRVKELGALAGFEKSGHYFFAHPIGRGYDCGLRVAAEICKLMDRNPGRSMSDLRRALPQTWATPTMSPYADDTEKYDILSRIVAKLKSTRSLAGRAVTDIITVNGARVILENGAWGLVRASSNTPNLVVVCESPHSEIEMRAIFKDLDAIIRSEPGIGDYDQTI</sequence>
<dbReference type="Pfam" id="PF00408">
    <property type="entry name" value="PGM_PMM_IV"/>
    <property type="match status" value="1"/>
</dbReference>
<evidence type="ECO:0000256" key="2">
    <source>
        <dbReference type="ARBA" id="ARBA00010231"/>
    </source>
</evidence>
<organism evidence="11 12">
    <name type="scientific">Sulfitobacter aestuariivivens</name>
    <dbReference type="NCBI Taxonomy" id="2766981"/>
    <lineage>
        <taxon>Bacteria</taxon>
        <taxon>Pseudomonadati</taxon>
        <taxon>Pseudomonadota</taxon>
        <taxon>Alphaproteobacteria</taxon>
        <taxon>Rhodobacterales</taxon>
        <taxon>Roseobacteraceae</taxon>
        <taxon>Sulfitobacter</taxon>
    </lineage>
</organism>
<dbReference type="GO" id="GO:0046872">
    <property type="term" value="F:metal ion binding"/>
    <property type="evidence" value="ECO:0007669"/>
    <property type="project" value="UniProtKB-KW"/>
</dbReference>
<keyword evidence="12" id="KW-1185">Reference proteome</keyword>
<dbReference type="InterPro" id="IPR005845">
    <property type="entry name" value="A-D-PHexomutase_a/b/a-II"/>
</dbReference>
<dbReference type="RefSeq" id="WP_191073345.1">
    <property type="nucleotide sequence ID" value="NZ_JACTAG010000001.1"/>
</dbReference>
<dbReference type="AlphaFoldDB" id="A0A927CZH6"/>
<evidence type="ECO:0000313" key="12">
    <source>
        <dbReference type="Proteomes" id="UP000635142"/>
    </source>
</evidence>
<dbReference type="SUPFAM" id="SSF53738">
    <property type="entry name" value="Phosphoglucomutase, first 3 domains"/>
    <property type="match status" value="3"/>
</dbReference>
<keyword evidence="4" id="KW-0479">Metal-binding</keyword>
<dbReference type="InterPro" id="IPR005846">
    <property type="entry name" value="A-D-PHexomutase_a/b/a-III"/>
</dbReference>
<dbReference type="InterPro" id="IPR016055">
    <property type="entry name" value="A-D-PHexomutase_a/b/a-I/II/III"/>
</dbReference>
<dbReference type="InterPro" id="IPR005841">
    <property type="entry name" value="Alpha-D-phosphohexomutase_SF"/>
</dbReference>
<evidence type="ECO:0000313" key="11">
    <source>
        <dbReference type="EMBL" id="MBD3662298.1"/>
    </source>
</evidence>
<comment type="cofactor">
    <cofactor evidence="1">
        <name>Mg(2+)</name>
        <dbReference type="ChEBI" id="CHEBI:18420"/>
    </cofactor>
</comment>
<proteinExistence type="inferred from homology"/>
<keyword evidence="6" id="KW-0413">Isomerase</keyword>
<dbReference type="Gene3D" id="3.30.310.50">
    <property type="entry name" value="Alpha-D-phosphohexomutase, C-terminal domain"/>
    <property type="match status" value="1"/>
</dbReference>
<evidence type="ECO:0000259" key="8">
    <source>
        <dbReference type="Pfam" id="PF02878"/>
    </source>
</evidence>
<dbReference type="Pfam" id="PF02879">
    <property type="entry name" value="PGM_PMM_II"/>
    <property type="match status" value="1"/>
</dbReference>
<evidence type="ECO:0000256" key="4">
    <source>
        <dbReference type="ARBA" id="ARBA00022723"/>
    </source>
</evidence>
<dbReference type="SUPFAM" id="SSF55957">
    <property type="entry name" value="Phosphoglucomutase, C-terminal domain"/>
    <property type="match status" value="1"/>
</dbReference>
<protein>
    <submittedName>
        <fullName evidence="11">Phosphomannomutase/phosphoglucomutase</fullName>
    </submittedName>
</protein>
<dbReference type="PANTHER" id="PTHR43771:SF2">
    <property type="entry name" value="PHOSPHOMANNOMUTASE_PHOSPHOGLUCOMUTASE"/>
    <property type="match status" value="1"/>
</dbReference>
<dbReference type="PRINTS" id="PR00509">
    <property type="entry name" value="PGMPMM"/>
</dbReference>
<feature type="domain" description="Alpha-D-phosphohexomutase alpha/beta/alpha" evidence="9">
    <location>
        <begin position="174"/>
        <end position="271"/>
    </location>
</feature>
<dbReference type="PANTHER" id="PTHR43771">
    <property type="entry name" value="PHOSPHOMANNOMUTASE"/>
    <property type="match status" value="1"/>
</dbReference>
<dbReference type="Pfam" id="PF02880">
    <property type="entry name" value="PGM_PMM_III"/>
    <property type="match status" value="1"/>
</dbReference>
<dbReference type="EMBL" id="JACTAG010000001">
    <property type="protein sequence ID" value="MBD3662298.1"/>
    <property type="molecule type" value="Genomic_DNA"/>
</dbReference>
<evidence type="ECO:0000256" key="3">
    <source>
        <dbReference type="ARBA" id="ARBA00022553"/>
    </source>
</evidence>
<comment type="similarity">
    <text evidence="2">Belongs to the phosphohexose mutase family.</text>
</comment>
<evidence type="ECO:0000256" key="1">
    <source>
        <dbReference type="ARBA" id="ARBA00001946"/>
    </source>
</evidence>
<dbReference type="GO" id="GO:0016868">
    <property type="term" value="F:intramolecular phosphotransferase activity"/>
    <property type="evidence" value="ECO:0007669"/>
    <property type="project" value="InterPro"/>
</dbReference>
<evidence type="ECO:0000256" key="6">
    <source>
        <dbReference type="ARBA" id="ARBA00023235"/>
    </source>
</evidence>
<dbReference type="InterPro" id="IPR005844">
    <property type="entry name" value="A-D-PHexomutase_a/b/a-I"/>
</dbReference>
<evidence type="ECO:0000259" key="7">
    <source>
        <dbReference type="Pfam" id="PF00408"/>
    </source>
</evidence>
<dbReference type="Gene3D" id="3.40.120.10">
    <property type="entry name" value="Alpha-D-Glucose-1,6-Bisphosphate, subunit A, domain 3"/>
    <property type="match status" value="3"/>
</dbReference>
<gene>
    <name evidence="11" type="ORF">H9Q16_00020</name>
</gene>
<dbReference type="Proteomes" id="UP000635142">
    <property type="component" value="Unassembled WGS sequence"/>
</dbReference>
<feature type="domain" description="Alpha-D-phosphohexomutase alpha/beta/alpha" evidence="8">
    <location>
        <begin position="25"/>
        <end position="156"/>
    </location>
</feature>
<dbReference type="CDD" id="cd03089">
    <property type="entry name" value="PMM_PGM"/>
    <property type="match status" value="1"/>
</dbReference>
<evidence type="ECO:0000259" key="9">
    <source>
        <dbReference type="Pfam" id="PF02879"/>
    </source>
</evidence>